<dbReference type="CDD" id="cd08177">
    <property type="entry name" value="MAR"/>
    <property type="match status" value="1"/>
</dbReference>
<dbReference type="Gene3D" id="1.20.1090.10">
    <property type="entry name" value="Dehydroquinate synthase-like - alpha domain"/>
    <property type="match status" value="1"/>
</dbReference>
<dbReference type="Pfam" id="PF25137">
    <property type="entry name" value="ADH_Fe_C"/>
    <property type="match status" value="1"/>
</dbReference>
<evidence type="ECO:0000259" key="4">
    <source>
        <dbReference type="Pfam" id="PF25137"/>
    </source>
</evidence>
<dbReference type="Proteomes" id="UP000228987">
    <property type="component" value="Unassembled WGS sequence"/>
</dbReference>
<feature type="domain" description="Fe-containing alcohol dehydrogenase-like C-terminal" evidence="4">
    <location>
        <begin position="167"/>
        <end position="348"/>
    </location>
</feature>
<dbReference type="Pfam" id="PF00465">
    <property type="entry name" value="Fe-ADH"/>
    <property type="match status" value="1"/>
</dbReference>
<keyword evidence="1" id="KW-0560">Oxidoreductase</keyword>
<protein>
    <submittedName>
        <fullName evidence="5">Maleylacetate reductase</fullName>
    </submittedName>
</protein>
<dbReference type="GO" id="GO:0018506">
    <property type="term" value="F:maleylacetate reductase activity"/>
    <property type="evidence" value="ECO:0007669"/>
    <property type="project" value="InterPro"/>
</dbReference>
<dbReference type="AlphaFoldDB" id="A0A2A5C5Y9"/>
<reference evidence="6" key="1">
    <citation type="submission" date="2017-08" db="EMBL/GenBank/DDBJ databases">
        <title>A dynamic microbial community with high functional redundancy inhabits the cold, oxic subseafloor aquifer.</title>
        <authorList>
            <person name="Tully B.J."/>
            <person name="Wheat C.G."/>
            <person name="Glazer B.T."/>
            <person name="Huber J.A."/>
        </authorList>
    </citation>
    <scope>NUCLEOTIDE SEQUENCE [LARGE SCALE GENOMIC DNA]</scope>
</reference>
<comment type="caution">
    <text evidence="5">The sequence shown here is derived from an EMBL/GenBank/DDBJ whole genome shotgun (WGS) entry which is preliminary data.</text>
</comment>
<dbReference type="InterPro" id="IPR001670">
    <property type="entry name" value="ADH_Fe/GldA"/>
</dbReference>
<evidence type="ECO:0000313" key="6">
    <source>
        <dbReference type="Proteomes" id="UP000228987"/>
    </source>
</evidence>
<dbReference type="PANTHER" id="PTHR11496:SF105">
    <property type="entry name" value="REDUCTASE, PUTATIVE (AFU_ORTHOLOGUE AFUA_6G07090)-RELATED"/>
    <property type="match status" value="1"/>
</dbReference>
<evidence type="ECO:0000256" key="2">
    <source>
        <dbReference type="ARBA" id="ARBA00023027"/>
    </source>
</evidence>
<sequence>MQFVYHPNSQRIIFGAGTLKQLPQEVASLGIKRPMIISTEFQKDLAVSTKELLGDGFESNIFDQAIMHVPRESINAIMAEIKANNNDGCVCVGGGSTIGLGKAVALETGFPSIVVPTTYAGSEMTPIWGITENGVKTTGRDQKVLAKTVIYDPELTVTLPDFISGPSGINAIAHCVEALYAENKNPVISLMAEEGIKALAESLPVVVVEPENMDARSKALYGAWLSGTVLGTVGMSIHHKLCHTLGGSFGLPHAEVHSVIIPHATKYNQEHAPEAMAAIARALNTTSDNAAGALFDLLGKVNAPTTLEAIGMKEEDLDKAAEIALSKPYYNPREVTLDGVRELLQNAYSGTRP</sequence>
<dbReference type="GO" id="GO:0046872">
    <property type="term" value="F:metal ion binding"/>
    <property type="evidence" value="ECO:0007669"/>
    <property type="project" value="InterPro"/>
</dbReference>
<accession>A0A2A5C5Y9</accession>
<evidence type="ECO:0000256" key="1">
    <source>
        <dbReference type="ARBA" id="ARBA00023002"/>
    </source>
</evidence>
<dbReference type="InterPro" id="IPR056798">
    <property type="entry name" value="ADH_Fe_C"/>
</dbReference>
<gene>
    <name evidence="5" type="ORF">COA71_14285</name>
</gene>
<organism evidence="5 6">
    <name type="scientific">SAR86 cluster bacterium</name>
    <dbReference type="NCBI Taxonomy" id="2030880"/>
    <lineage>
        <taxon>Bacteria</taxon>
        <taxon>Pseudomonadati</taxon>
        <taxon>Pseudomonadota</taxon>
        <taxon>Gammaproteobacteria</taxon>
        <taxon>SAR86 cluster</taxon>
    </lineage>
</organism>
<dbReference type="InterPro" id="IPR034786">
    <property type="entry name" value="MAR"/>
</dbReference>
<dbReference type="InterPro" id="IPR039697">
    <property type="entry name" value="Alcohol_dehydrogenase_Fe"/>
</dbReference>
<dbReference type="Gene3D" id="3.40.50.1970">
    <property type="match status" value="1"/>
</dbReference>
<name>A0A2A5C5Y9_9GAMM</name>
<dbReference type="EMBL" id="NVWI01000016">
    <property type="protein sequence ID" value="PCJ39284.1"/>
    <property type="molecule type" value="Genomic_DNA"/>
</dbReference>
<dbReference type="SUPFAM" id="SSF56796">
    <property type="entry name" value="Dehydroquinate synthase-like"/>
    <property type="match status" value="1"/>
</dbReference>
<evidence type="ECO:0000313" key="5">
    <source>
        <dbReference type="EMBL" id="PCJ39284.1"/>
    </source>
</evidence>
<dbReference type="GO" id="GO:0004022">
    <property type="term" value="F:alcohol dehydrogenase (NAD+) activity"/>
    <property type="evidence" value="ECO:0007669"/>
    <property type="project" value="TreeGrafter"/>
</dbReference>
<evidence type="ECO:0000259" key="3">
    <source>
        <dbReference type="Pfam" id="PF00465"/>
    </source>
</evidence>
<keyword evidence="2" id="KW-0520">NAD</keyword>
<dbReference type="PANTHER" id="PTHR11496">
    <property type="entry name" value="ALCOHOL DEHYDROGENASE"/>
    <property type="match status" value="1"/>
</dbReference>
<proteinExistence type="predicted"/>
<feature type="domain" description="Alcohol dehydrogenase iron-type/glycerol dehydrogenase GldA" evidence="3">
    <location>
        <begin position="10"/>
        <end position="153"/>
    </location>
</feature>